<dbReference type="EMBL" id="JACJLA010000004">
    <property type="protein sequence ID" value="MBM6912283.1"/>
    <property type="molecule type" value="Genomic_DNA"/>
</dbReference>
<feature type="compositionally biased region" description="Basic and acidic residues" evidence="1">
    <location>
        <begin position="223"/>
        <end position="232"/>
    </location>
</feature>
<feature type="region of interest" description="Disordered" evidence="1">
    <location>
        <begin position="292"/>
        <end position="342"/>
    </location>
</feature>
<keyword evidence="3" id="KW-1185">Reference proteome</keyword>
<feature type="compositionally biased region" description="Polar residues" evidence="1">
    <location>
        <begin position="297"/>
        <end position="317"/>
    </location>
</feature>
<evidence type="ECO:0000256" key="1">
    <source>
        <dbReference type="SAM" id="MobiDB-lite"/>
    </source>
</evidence>
<organism evidence="2 3">
    <name type="scientific">Veillonella magna</name>
    <dbReference type="NCBI Taxonomy" id="464322"/>
    <lineage>
        <taxon>Bacteria</taxon>
        <taxon>Bacillati</taxon>
        <taxon>Bacillota</taxon>
        <taxon>Negativicutes</taxon>
        <taxon>Veillonellales</taxon>
        <taxon>Veillonellaceae</taxon>
        <taxon>Veillonella</taxon>
    </lineage>
</organism>
<feature type="region of interest" description="Disordered" evidence="1">
    <location>
        <begin position="125"/>
        <end position="264"/>
    </location>
</feature>
<dbReference type="RefSeq" id="WP_205087498.1">
    <property type="nucleotide sequence ID" value="NZ_JACJLA010000004.1"/>
</dbReference>
<sequence length="356" mass="40406">MNFIEEFKKFENWLLVHPNVSPSARLVWHSLFHYNNLCGWKEEFDLPMSALQLSTGLSAPTIRKAREQLRRMGRIEYRKGSMDHSAVYRLNPLASFGAVSSAKERAIDATAGKDDSERTTQRAYERFNERSNESSHERTVEGTNKEADTRTDERIYERTNERPKETYTESTMESPTESTMESSTESMTESPIESTMESSTESTIESMTESSMESTMESPMESPMERTEEKSDATFLAKPKQDNTRQSISKESVKKGRDGGPGTICRLLPTSGLVCRRNEDEKLEAVVRSWERRQIVKKQTSSPNEQTAPSNEQTAPSNERIASPDEQMPPKKYGDIDAGDGSYVDAEGLPIMFEYH</sequence>
<proteinExistence type="predicted"/>
<feature type="compositionally biased region" description="Basic and acidic residues" evidence="1">
    <location>
        <begin position="125"/>
        <end position="167"/>
    </location>
</feature>
<evidence type="ECO:0000313" key="2">
    <source>
        <dbReference type="EMBL" id="MBM6912283.1"/>
    </source>
</evidence>
<protein>
    <recommendedName>
        <fullName evidence="4">Helix-turn-helix domain-containing protein</fullName>
    </recommendedName>
</protein>
<feature type="compositionally biased region" description="Low complexity" evidence="1">
    <location>
        <begin position="168"/>
        <end position="222"/>
    </location>
</feature>
<gene>
    <name evidence="2" type="ORF">H6A01_02920</name>
</gene>
<name>A0ABS2GG96_9FIRM</name>
<comment type="caution">
    <text evidence="2">The sequence shown here is derived from an EMBL/GenBank/DDBJ whole genome shotgun (WGS) entry which is preliminary data.</text>
</comment>
<accession>A0ABS2GG96</accession>
<reference evidence="2 3" key="1">
    <citation type="journal article" date="2021" name="Sci. Rep.">
        <title>The distribution of antibiotic resistance genes in chicken gut microbiota commensals.</title>
        <authorList>
            <person name="Juricova H."/>
            <person name="Matiasovicova J."/>
            <person name="Kubasova T."/>
            <person name="Cejkova D."/>
            <person name="Rychlik I."/>
        </authorList>
    </citation>
    <scope>NUCLEOTIDE SEQUENCE [LARGE SCALE GENOMIC DNA]</scope>
    <source>
        <strain evidence="2 3">An537</strain>
    </source>
</reference>
<evidence type="ECO:0000313" key="3">
    <source>
        <dbReference type="Proteomes" id="UP000707138"/>
    </source>
</evidence>
<evidence type="ECO:0008006" key="4">
    <source>
        <dbReference type="Google" id="ProtNLM"/>
    </source>
</evidence>
<dbReference type="Proteomes" id="UP000707138">
    <property type="component" value="Unassembled WGS sequence"/>
</dbReference>